<comment type="caution">
    <text evidence="1">The sequence shown here is derived from an EMBL/GenBank/DDBJ whole genome shotgun (WGS) entry which is preliminary data.</text>
</comment>
<sequence>MLADVLKNMRIPPVFLFFGRIQVAPLNCLEFSIFYKNLPLISSYKMYLEKNSQINMEKLSDRESLPYDN</sequence>
<evidence type="ECO:0000313" key="3">
    <source>
        <dbReference type="Proteomes" id="UP000001338"/>
    </source>
</evidence>
<gene>
    <name evidence="2" type="ORF">LEP1GSC036_2210</name>
    <name evidence="1" type="ORF">LEP1GSC036_3799</name>
</gene>
<name>A0A828Z0Y2_9LEPT</name>
<dbReference type="AlphaFoldDB" id="A0A828Z0Y2"/>
<organism evidence="1 3">
    <name type="scientific">Leptospira weilii str. 2006001853</name>
    <dbReference type="NCBI Taxonomy" id="1001589"/>
    <lineage>
        <taxon>Bacteria</taxon>
        <taxon>Pseudomonadati</taxon>
        <taxon>Spirochaetota</taxon>
        <taxon>Spirochaetia</taxon>
        <taxon>Leptospirales</taxon>
        <taxon>Leptospiraceae</taxon>
        <taxon>Leptospira</taxon>
    </lineage>
</organism>
<evidence type="ECO:0000313" key="2">
    <source>
        <dbReference type="EMBL" id="EKR63405.1"/>
    </source>
</evidence>
<evidence type="ECO:0000313" key="1">
    <source>
        <dbReference type="EMBL" id="EKR63299.1"/>
    </source>
</evidence>
<dbReference type="Proteomes" id="UP000001338">
    <property type="component" value="Unassembled WGS sequence"/>
</dbReference>
<proteinExistence type="predicted"/>
<protein>
    <submittedName>
        <fullName evidence="1">Uncharacterized protein</fullName>
    </submittedName>
</protein>
<dbReference type="EMBL" id="AFLV02000061">
    <property type="protein sequence ID" value="EKR63299.1"/>
    <property type="molecule type" value="Genomic_DNA"/>
</dbReference>
<reference evidence="1 3" key="1">
    <citation type="submission" date="2012-10" db="EMBL/GenBank/DDBJ databases">
        <authorList>
            <person name="Harkins D.M."/>
            <person name="Durkin A.S."/>
            <person name="Brinkac L.M."/>
            <person name="Haft D.H."/>
            <person name="Selengut J.D."/>
            <person name="Sanka R."/>
            <person name="DePew J."/>
            <person name="Purushe J."/>
            <person name="Whelen A.C."/>
            <person name="Vinetz J.M."/>
            <person name="Sutton G.G."/>
            <person name="Nierman W.C."/>
            <person name="Fouts D.E."/>
        </authorList>
    </citation>
    <scope>NUCLEOTIDE SEQUENCE [LARGE SCALE GENOMIC DNA]</scope>
    <source>
        <strain evidence="1 3">2006001853</strain>
    </source>
</reference>
<accession>A0A828Z0Y2</accession>
<dbReference type="EMBL" id="AFLV02000059">
    <property type="protein sequence ID" value="EKR63405.1"/>
    <property type="molecule type" value="Genomic_DNA"/>
</dbReference>